<dbReference type="Pfam" id="PF00535">
    <property type="entry name" value="Glycos_transf_2"/>
    <property type="match status" value="1"/>
</dbReference>
<dbReference type="RefSeq" id="WP_072853650.1">
    <property type="nucleotide sequence ID" value="NZ_FQVI01000021.1"/>
</dbReference>
<dbReference type="InterPro" id="IPR050834">
    <property type="entry name" value="Glycosyltransf_2"/>
</dbReference>
<dbReference type="CDD" id="cd00761">
    <property type="entry name" value="Glyco_tranf_GTA_type"/>
    <property type="match status" value="1"/>
</dbReference>
<sequence length="323" mass="38462">MDVTIVIPTKNGGELLDRVLAAVFSQKTQYTYEVICVDSGSKDNTLDIIRKYDCKLYQIPPSEFGHGKTRNYGAFKGTGTYIIFLTQDALPAAETWLQNFIDAMKLDSDIVGGFGIHYPYEDCNIFEKRDLDGHFKGFGLDNTIYFLEDPKRYKEEEAYRHKLAFFSDNNSCVRRDIFEKYPYEDVNFAEDQLWAIKMIELGYKKVYCPFAPVYHSHNYPIGTYFSRYYDEYKGLYELHRYKLVEKWYHLPRYTWNHIRGDYHYLKSITLPRKEKVKWLIYSIRKNHCRYFGGYLAGRYADWSPKKQQRIDRLISQQYKQIHA</sequence>
<dbReference type="InterPro" id="IPR029044">
    <property type="entry name" value="Nucleotide-diphossugar_trans"/>
</dbReference>
<evidence type="ECO:0000313" key="2">
    <source>
        <dbReference type="EMBL" id="SHF31560.1"/>
    </source>
</evidence>
<keyword evidence="3" id="KW-1185">Reference proteome</keyword>
<feature type="domain" description="Glycosyltransferase 2-like" evidence="1">
    <location>
        <begin position="4"/>
        <end position="181"/>
    </location>
</feature>
<dbReference type="InterPro" id="IPR001173">
    <property type="entry name" value="Glyco_trans_2-like"/>
</dbReference>
<dbReference type="EMBL" id="FQVI01000021">
    <property type="protein sequence ID" value="SHF31560.1"/>
    <property type="molecule type" value="Genomic_DNA"/>
</dbReference>
<dbReference type="GO" id="GO:0044010">
    <property type="term" value="P:single-species biofilm formation"/>
    <property type="evidence" value="ECO:0007669"/>
    <property type="project" value="TreeGrafter"/>
</dbReference>
<reference evidence="2 3" key="1">
    <citation type="submission" date="2016-11" db="EMBL/GenBank/DDBJ databases">
        <authorList>
            <person name="Jaros S."/>
            <person name="Januszkiewicz K."/>
            <person name="Wedrychowicz H."/>
        </authorList>
    </citation>
    <scope>NUCLEOTIDE SEQUENCE [LARGE SCALE GENOMIC DNA]</scope>
    <source>
        <strain evidence="2 3">DSM 17459</strain>
    </source>
</reference>
<evidence type="ECO:0000259" key="1">
    <source>
        <dbReference type="Pfam" id="PF00535"/>
    </source>
</evidence>
<dbReference type="OrthoDB" id="9771846at2"/>
<dbReference type="PANTHER" id="PTHR43685">
    <property type="entry name" value="GLYCOSYLTRANSFERASE"/>
    <property type="match status" value="1"/>
</dbReference>
<dbReference type="Proteomes" id="UP000184245">
    <property type="component" value="Unassembled WGS sequence"/>
</dbReference>
<protein>
    <submittedName>
        <fullName evidence="2">Rhamnosyltransferase</fullName>
    </submittedName>
</protein>
<name>A0A1M5AMR9_9CLOT</name>
<dbReference type="GO" id="GO:0016740">
    <property type="term" value="F:transferase activity"/>
    <property type="evidence" value="ECO:0007669"/>
    <property type="project" value="UniProtKB-KW"/>
</dbReference>
<proteinExistence type="predicted"/>
<accession>A0A1M5AMR9</accession>
<dbReference type="PANTHER" id="PTHR43685:SF13">
    <property type="entry name" value="O ANTIGEN BIOSYNTHESIS RHAMNOSYLTRANSFERASE RFBN"/>
    <property type="match status" value="1"/>
</dbReference>
<dbReference type="SUPFAM" id="SSF53448">
    <property type="entry name" value="Nucleotide-diphospho-sugar transferases"/>
    <property type="match status" value="1"/>
</dbReference>
<dbReference type="Gene3D" id="3.90.550.10">
    <property type="entry name" value="Spore Coat Polysaccharide Biosynthesis Protein SpsA, Chain A"/>
    <property type="match status" value="1"/>
</dbReference>
<dbReference type="AlphaFoldDB" id="A0A1M5AMR9"/>
<organism evidence="2 3">
    <name type="scientific">Lactonifactor longoviformis DSM 17459</name>
    <dbReference type="NCBI Taxonomy" id="1122155"/>
    <lineage>
        <taxon>Bacteria</taxon>
        <taxon>Bacillati</taxon>
        <taxon>Bacillota</taxon>
        <taxon>Clostridia</taxon>
        <taxon>Eubacteriales</taxon>
        <taxon>Clostridiaceae</taxon>
        <taxon>Lactonifactor</taxon>
    </lineage>
</organism>
<keyword evidence="2" id="KW-0808">Transferase</keyword>
<evidence type="ECO:0000313" key="3">
    <source>
        <dbReference type="Proteomes" id="UP000184245"/>
    </source>
</evidence>
<dbReference type="STRING" id="1122155.SAMN02745158_03262"/>
<gene>
    <name evidence="2" type="ORF">SAMN02745158_03262</name>
</gene>